<dbReference type="OrthoDB" id="5168682at2"/>
<sequence>MYTRILTAVVALAAAMATPAEATAPVLPRIAIDDGGLTDTATGRPFVPRGANYVRLAEFAPPGAAKYVYSSTFEPGRYDQAAVRAALAQMKHDGYNTVRVFIDHGGGWPVSHGISTGGDSVEPIKAEYLANVTDFVRLAADHGVYTLPSLDGVPPNRYYSDIIRQYPVHNVAGHNLHFLHTGFLRAKQEYLTQFSARLLERLGPRYGTAVLAYQADNEQHFRVREAPYHEYRGTVTGLDGVVYDMANPAERQRSADASLAVYVNGLKDALTSVDPAAELAIGFFTNRAVNRTGFDGLSHRHDWAPGRPSALGGTAVDLLDIHLYPKVRGYTVAEDLATMEHRALRKPVIAGEFGAHHREWDQDLIKAAWGMRDAQVASCAEGVRGWLFWTWDTREPLANQDEFFNLSDGGGAINGVWAPIKRPDACVR</sequence>
<gene>
    <name evidence="2" type="ORF">EWH70_25725</name>
</gene>
<proteinExistence type="predicted"/>
<keyword evidence="1" id="KW-0732">Signal</keyword>
<dbReference type="RefSeq" id="WP_130478081.1">
    <property type="nucleotide sequence ID" value="NZ_SFCC01000013.1"/>
</dbReference>
<dbReference type="EMBL" id="SFCC01000013">
    <property type="protein sequence ID" value="RZQ61267.1"/>
    <property type="molecule type" value="Genomic_DNA"/>
</dbReference>
<evidence type="ECO:0008006" key="4">
    <source>
        <dbReference type="Google" id="ProtNLM"/>
    </source>
</evidence>
<dbReference type="Proteomes" id="UP000292003">
    <property type="component" value="Unassembled WGS sequence"/>
</dbReference>
<evidence type="ECO:0000313" key="2">
    <source>
        <dbReference type="EMBL" id="RZQ61267.1"/>
    </source>
</evidence>
<organism evidence="2 3">
    <name type="scientific">Amycolatopsis suaedae</name>
    <dbReference type="NCBI Taxonomy" id="2510978"/>
    <lineage>
        <taxon>Bacteria</taxon>
        <taxon>Bacillati</taxon>
        <taxon>Actinomycetota</taxon>
        <taxon>Actinomycetes</taxon>
        <taxon>Pseudonocardiales</taxon>
        <taxon>Pseudonocardiaceae</taxon>
        <taxon>Amycolatopsis</taxon>
    </lineage>
</organism>
<feature type="chain" id="PRO_5020259022" description="Glycoside hydrolase family 5 domain-containing protein" evidence="1">
    <location>
        <begin position="23"/>
        <end position="428"/>
    </location>
</feature>
<protein>
    <recommendedName>
        <fullName evidence="4">Glycoside hydrolase family 5 domain-containing protein</fullName>
    </recommendedName>
</protein>
<dbReference type="SUPFAM" id="SSF51445">
    <property type="entry name" value="(Trans)glycosidases"/>
    <property type="match status" value="1"/>
</dbReference>
<accession>A0A4Q7J2V8</accession>
<comment type="caution">
    <text evidence="2">The sequence shown here is derived from an EMBL/GenBank/DDBJ whole genome shotgun (WGS) entry which is preliminary data.</text>
</comment>
<dbReference type="Gene3D" id="3.20.20.80">
    <property type="entry name" value="Glycosidases"/>
    <property type="match status" value="1"/>
</dbReference>
<name>A0A4Q7J2V8_9PSEU</name>
<evidence type="ECO:0000256" key="1">
    <source>
        <dbReference type="SAM" id="SignalP"/>
    </source>
</evidence>
<keyword evidence="3" id="KW-1185">Reference proteome</keyword>
<dbReference type="AlphaFoldDB" id="A0A4Q7J2V8"/>
<dbReference type="InterPro" id="IPR017853">
    <property type="entry name" value="GH"/>
</dbReference>
<feature type="signal peptide" evidence="1">
    <location>
        <begin position="1"/>
        <end position="22"/>
    </location>
</feature>
<evidence type="ECO:0000313" key="3">
    <source>
        <dbReference type="Proteomes" id="UP000292003"/>
    </source>
</evidence>
<reference evidence="2 3" key="1">
    <citation type="submission" date="2019-02" db="EMBL/GenBank/DDBJ databases">
        <title>Draft genome sequence of Amycolatopsis sp. 8-3EHSu isolated from roots of Suaeda maritima.</title>
        <authorList>
            <person name="Duangmal K."/>
            <person name="Chantavorakit T."/>
        </authorList>
    </citation>
    <scope>NUCLEOTIDE SEQUENCE [LARGE SCALE GENOMIC DNA]</scope>
    <source>
        <strain evidence="2 3">8-3EHSu</strain>
    </source>
</reference>